<feature type="compositionally biased region" description="Polar residues" evidence="2">
    <location>
        <begin position="660"/>
        <end position="677"/>
    </location>
</feature>
<name>A0AAV2H0V2_LYMST</name>
<dbReference type="PROSITE" id="PS50096">
    <property type="entry name" value="IQ"/>
    <property type="match status" value="1"/>
</dbReference>
<evidence type="ECO:0000313" key="4">
    <source>
        <dbReference type="Proteomes" id="UP001497497"/>
    </source>
</evidence>
<feature type="coiled-coil region" evidence="1">
    <location>
        <begin position="210"/>
        <end position="237"/>
    </location>
</feature>
<gene>
    <name evidence="3" type="ORF">GSLYS_00001462001</name>
</gene>
<proteinExistence type="predicted"/>
<feature type="compositionally biased region" description="Basic and acidic residues" evidence="2">
    <location>
        <begin position="365"/>
        <end position="376"/>
    </location>
</feature>
<keyword evidence="4" id="KW-1185">Reference proteome</keyword>
<feature type="compositionally biased region" description="Basic and acidic residues" evidence="2">
    <location>
        <begin position="407"/>
        <end position="418"/>
    </location>
</feature>
<evidence type="ECO:0000256" key="2">
    <source>
        <dbReference type="SAM" id="MobiDB-lite"/>
    </source>
</evidence>
<dbReference type="Proteomes" id="UP001497497">
    <property type="component" value="Unassembled WGS sequence"/>
</dbReference>
<feature type="region of interest" description="Disordered" evidence="2">
    <location>
        <begin position="351"/>
        <end position="376"/>
    </location>
</feature>
<reference evidence="3 4" key="1">
    <citation type="submission" date="2024-04" db="EMBL/GenBank/DDBJ databases">
        <authorList>
            <consortium name="Genoscope - CEA"/>
            <person name="William W."/>
        </authorList>
    </citation>
    <scope>NUCLEOTIDE SEQUENCE [LARGE SCALE GENOMIC DNA]</scope>
</reference>
<comment type="caution">
    <text evidence="3">The sequence shown here is derived from an EMBL/GenBank/DDBJ whole genome shotgun (WGS) entry which is preliminary data.</text>
</comment>
<sequence>MAEVISRNRTTPRMHAKKSGRRTPRRPVTPGKLKTGKDLWMVALKKRQTLTLSNGYRPTSPRHRTPTEFFIDTLRKTGVGLSTETNKNQSLTGLPRGNTQAYPYLSTSHYMRQVMGVENSARTENGTLVRQNFGTPAYKTQEEYYDEVLSLRKQIAALSLETATNKTKIRRLEEDNVKKEKEIEGLLNPGKNGELRRTIGDRQADSGAVVHSYKQKILKLETQLKDKEAAFSKLQSDLKTTKLDEMRVQLEAVYSELLRLQMSKDSVADKSSSSGRENTAKVKALSETVIRLSKSNEQLQADNKALKDDLNRIMENADSNVDVKKEYTEMNRNELLKAIKTMEKKLEQAEQGMYDNEDMSARSYDTPRKTQGKIELRGSLEDRLQQLDQRETQLLQEVDRLRAMLKKSREERKRKEEASSLPPTPRRRNSIISSQAVDEVKTVRQLKSEAGSRPGTGVRSDTGSRPSTAVRVGGSRPGTARSDTGSRPGSALSREGKVESFKQKHAATSIQRRWRQRQQIKTNSEVEAFRENRAAKKIQHGWFDYKKRHYDEEMDDAAFLIQGTLKGHHIRHQKIGHPTEMEDDVYLIQSSLRGHKVRQQKLRTMRNMEVDEDGYLSGRRQSSPLQRPPTATRPISGGSRRPSDSRPSTSSRRVSVGSLQRPSSASIAKRGSTSQVFQAKYDMPPSGLDDDDDDDIMI</sequence>
<feature type="region of interest" description="Disordered" evidence="2">
    <location>
        <begin position="407"/>
        <end position="518"/>
    </location>
</feature>
<protein>
    <recommendedName>
        <fullName evidence="5">IQ domain-containing protein E</fullName>
    </recommendedName>
</protein>
<feature type="compositionally biased region" description="Basic residues" evidence="2">
    <location>
        <begin position="10"/>
        <end position="25"/>
    </location>
</feature>
<feature type="compositionally biased region" description="Low complexity" evidence="2">
    <location>
        <begin position="633"/>
        <end position="658"/>
    </location>
</feature>
<keyword evidence="1" id="KW-0175">Coiled coil</keyword>
<feature type="region of interest" description="Disordered" evidence="2">
    <location>
        <begin position="596"/>
        <end position="698"/>
    </location>
</feature>
<evidence type="ECO:0000313" key="3">
    <source>
        <dbReference type="EMBL" id="CAL1527285.1"/>
    </source>
</evidence>
<dbReference type="AlphaFoldDB" id="A0AAV2H0V2"/>
<accession>A0AAV2H0V2</accession>
<evidence type="ECO:0000256" key="1">
    <source>
        <dbReference type="SAM" id="Coils"/>
    </source>
</evidence>
<organism evidence="3 4">
    <name type="scientific">Lymnaea stagnalis</name>
    <name type="common">Great pond snail</name>
    <name type="synonym">Helix stagnalis</name>
    <dbReference type="NCBI Taxonomy" id="6523"/>
    <lineage>
        <taxon>Eukaryota</taxon>
        <taxon>Metazoa</taxon>
        <taxon>Spiralia</taxon>
        <taxon>Lophotrochozoa</taxon>
        <taxon>Mollusca</taxon>
        <taxon>Gastropoda</taxon>
        <taxon>Heterobranchia</taxon>
        <taxon>Euthyneura</taxon>
        <taxon>Panpulmonata</taxon>
        <taxon>Hygrophila</taxon>
        <taxon>Lymnaeoidea</taxon>
        <taxon>Lymnaeidae</taxon>
        <taxon>Lymnaea</taxon>
    </lineage>
</organism>
<feature type="compositionally biased region" description="Acidic residues" evidence="2">
    <location>
        <begin position="688"/>
        <end position="698"/>
    </location>
</feature>
<dbReference type="EMBL" id="CAXITT010000015">
    <property type="protein sequence ID" value="CAL1527285.1"/>
    <property type="molecule type" value="Genomic_DNA"/>
</dbReference>
<feature type="region of interest" description="Disordered" evidence="2">
    <location>
        <begin position="1"/>
        <end position="34"/>
    </location>
</feature>
<evidence type="ECO:0008006" key="5">
    <source>
        <dbReference type="Google" id="ProtNLM"/>
    </source>
</evidence>